<gene>
    <name evidence="1" type="ORF">IPK02_08060</name>
</gene>
<accession>A0A935T6I0</accession>
<sequence length="76" mass="8587">MNVILESERDRRTLTWLIQQVGERALEDACASLAGKRKCYPSNLAKCLGLVPPESLSRPSPEQVQAYLKDIRKMLT</sequence>
<proteinExistence type="predicted"/>
<evidence type="ECO:0000313" key="1">
    <source>
        <dbReference type="EMBL" id="MBK7953903.1"/>
    </source>
</evidence>
<dbReference type="Proteomes" id="UP000706151">
    <property type="component" value="Unassembled WGS sequence"/>
</dbReference>
<protein>
    <submittedName>
        <fullName evidence="1">Cryptic plasmid protein A</fullName>
    </submittedName>
</protein>
<dbReference type="AlphaFoldDB" id="A0A935T6I0"/>
<organism evidence="1 2">
    <name type="scientific">Candidatus Accumulibacter affinis</name>
    <dbReference type="NCBI Taxonomy" id="2954384"/>
    <lineage>
        <taxon>Bacteria</taxon>
        <taxon>Pseudomonadati</taxon>
        <taxon>Pseudomonadota</taxon>
        <taxon>Betaproteobacteria</taxon>
        <taxon>Candidatus Accumulibacter</taxon>
    </lineage>
</organism>
<dbReference type="Pfam" id="PF25860">
    <property type="entry name" value="CPPA"/>
    <property type="match status" value="1"/>
</dbReference>
<reference evidence="1 2" key="1">
    <citation type="submission" date="2020-10" db="EMBL/GenBank/DDBJ databases">
        <title>Connecting structure to function with the recovery of over 1000 high-quality activated sludge metagenome-assembled genomes encoding full-length rRNA genes using long-read sequencing.</title>
        <authorList>
            <person name="Singleton C.M."/>
            <person name="Petriglieri F."/>
            <person name="Kristensen J.M."/>
            <person name="Kirkegaard R.H."/>
            <person name="Michaelsen T.Y."/>
            <person name="Andersen M.H."/>
            <person name="Karst S.M."/>
            <person name="Dueholm M.S."/>
            <person name="Nielsen P.H."/>
            <person name="Albertsen M."/>
        </authorList>
    </citation>
    <scope>NUCLEOTIDE SEQUENCE [LARGE SCALE GENOMIC DNA]</scope>
    <source>
        <strain evidence="1">Fred_18-Q3-R57-64_BAT3C.720</strain>
    </source>
</reference>
<dbReference type="EMBL" id="JADJOT010000007">
    <property type="protein sequence ID" value="MBK7953903.1"/>
    <property type="molecule type" value="Genomic_DNA"/>
</dbReference>
<dbReference type="InterPro" id="IPR058891">
    <property type="entry name" value="CPPA"/>
</dbReference>
<evidence type="ECO:0000313" key="2">
    <source>
        <dbReference type="Proteomes" id="UP000706151"/>
    </source>
</evidence>
<comment type="caution">
    <text evidence="1">The sequence shown here is derived from an EMBL/GenBank/DDBJ whole genome shotgun (WGS) entry which is preliminary data.</text>
</comment>
<name>A0A935T6I0_9PROT</name>